<evidence type="ECO:0000256" key="3">
    <source>
        <dbReference type="ARBA" id="ARBA00022481"/>
    </source>
</evidence>
<dbReference type="InterPro" id="IPR033479">
    <property type="entry name" value="dCache_1"/>
</dbReference>
<keyword evidence="5 12" id="KW-0812">Transmembrane</keyword>
<evidence type="ECO:0000313" key="16">
    <source>
        <dbReference type="Proteomes" id="UP000280599"/>
    </source>
</evidence>
<reference evidence="15 16" key="1">
    <citation type="submission" date="2018-08" db="EMBL/GenBank/DDBJ databases">
        <title>Recombination of ecologically and evolutionarily significant loci maintains genetic cohesion in the Pseudomonas syringae species complex.</title>
        <authorList>
            <person name="Dillon M."/>
            <person name="Thakur S."/>
            <person name="Almeida R.N.D."/>
            <person name="Weir B.S."/>
            <person name="Guttman D.S."/>
        </authorList>
    </citation>
    <scope>NUCLEOTIDE SEQUENCE [LARGE SCALE GENOMIC DNA]</scope>
    <source>
        <strain evidence="15 16">ICMP 867</strain>
    </source>
</reference>
<comment type="subcellular location">
    <subcellularLocation>
        <location evidence="1">Cell membrane</location>
        <topology evidence="1">Multi-pass membrane protein</topology>
    </subcellularLocation>
</comment>
<feature type="compositionally biased region" description="Polar residues" evidence="11">
    <location>
        <begin position="13"/>
        <end position="22"/>
    </location>
</feature>
<feature type="transmembrane region" description="Helical" evidence="12">
    <location>
        <begin position="426"/>
        <end position="448"/>
    </location>
</feature>
<evidence type="ECO:0000259" key="14">
    <source>
        <dbReference type="PROSITE" id="PS50885"/>
    </source>
</evidence>
<keyword evidence="6 12" id="KW-1133">Transmembrane helix</keyword>
<dbReference type="GO" id="GO:0007165">
    <property type="term" value="P:signal transduction"/>
    <property type="evidence" value="ECO:0007669"/>
    <property type="project" value="UniProtKB-KW"/>
</dbReference>
<protein>
    <submittedName>
        <fullName evidence="15">Methyl-accepting chemotaxis protein</fullName>
    </submittedName>
</protein>
<evidence type="ECO:0000259" key="13">
    <source>
        <dbReference type="PROSITE" id="PS50111"/>
    </source>
</evidence>
<keyword evidence="7 12" id="KW-0472">Membrane</keyword>
<keyword evidence="8 10" id="KW-0807">Transducer</keyword>
<evidence type="ECO:0000256" key="10">
    <source>
        <dbReference type="PROSITE-ProRule" id="PRU00284"/>
    </source>
</evidence>
<dbReference type="Gene3D" id="3.30.450.20">
    <property type="entry name" value="PAS domain"/>
    <property type="match status" value="1"/>
</dbReference>
<evidence type="ECO:0000256" key="5">
    <source>
        <dbReference type="ARBA" id="ARBA00022692"/>
    </source>
</evidence>
<dbReference type="AlphaFoldDB" id="A0A3M3UU45"/>
<evidence type="ECO:0000256" key="8">
    <source>
        <dbReference type="ARBA" id="ARBA00023224"/>
    </source>
</evidence>
<evidence type="ECO:0000256" key="6">
    <source>
        <dbReference type="ARBA" id="ARBA00022989"/>
    </source>
</evidence>
<keyword evidence="3" id="KW-0488">Methylation</keyword>
<proteinExistence type="inferred from homology"/>
<feature type="domain" description="HAMP" evidence="14">
    <location>
        <begin position="446"/>
        <end position="500"/>
    </location>
</feature>
<dbReference type="FunFam" id="1.10.287.950:FF:000001">
    <property type="entry name" value="Methyl-accepting chemotaxis sensory transducer"/>
    <property type="match status" value="1"/>
</dbReference>
<name>A0A3M3UU45_PSESG</name>
<evidence type="ECO:0000256" key="12">
    <source>
        <dbReference type="SAM" id="Phobius"/>
    </source>
</evidence>
<dbReference type="Pfam" id="PF00672">
    <property type="entry name" value="HAMP"/>
    <property type="match status" value="1"/>
</dbReference>
<evidence type="ECO:0000256" key="2">
    <source>
        <dbReference type="ARBA" id="ARBA00022475"/>
    </source>
</evidence>
<sequence length="778" mass="83464">MKKFRRCGLRAPSVTNTSQGGHRTSVCPKGVGVSGGYDGYDGLRSGSKMGYGCTRRTTCTVYAAGSRQIADKRASPSPFERTEIGVYVTSRNICISRHLGQVVPFPRLRYNKKMASLKTVQARYTATFVGFMALVIVLTVYGIGQFVSPRLTANDENMLTAKAADISNEIKTELARVQAQARVITELVPQLSSDDIDRLLPFMVNQYGEAKVFGGGIWPLPNVRTPGRAKHSTFYHRDASGKLIVNTHWNSPESLNYFEQGWHKGGLNSPAGQCAWAPAYQDAASPEPRTNCAMAITKDGQPWGVSTIDVTLGFFNKLVEAKEQEVHGRIMIIEADGKILSNVPGSSDKIVLRNVSELAAQSPFINGVKSALAVKGTGTSRLTYQNSDGEESTLFLMPVAGTPWLLAVSQNTDLLKSQSEAVLKTLAWLQIPMVLVLLVLMIVALRTLMNRLGVLKTNIDTLSAGDADLTRRIAVKGHDEVDQVGESVNNFIAYLQRMMLDVSSSTREIASGIEQLRSQAGATNAILIRHANETDQAVTAITEMSSTADEVARSAAQTASFTQSANENAQVSKTVVADASDSVNALIGEVDSATSKVQSMEQDAKRINAVLAVIGEIAGQTNLLALNAAIEAARAGEQGRGFAVVADEVRALAARTQASTSEINEMLGSLQQGVSAAVAAMEKTRQSCQTTAGKTTAVTSGLDDMTRSVLQINDLSTQIATAAEEQSAVSEEISRNIIAVRHIVEELVEGGSSNERSTAALSESNTRLIALVRRFKVS</sequence>
<dbReference type="SMART" id="SM00283">
    <property type="entry name" value="MA"/>
    <property type="match status" value="1"/>
</dbReference>
<feature type="domain" description="Methyl-accepting transducer" evidence="13">
    <location>
        <begin position="505"/>
        <end position="741"/>
    </location>
</feature>
<keyword evidence="4" id="KW-0145">Chemotaxis</keyword>
<dbReference type="PANTHER" id="PTHR32089">
    <property type="entry name" value="METHYL-ACCEPTING CHEMOTAXIS PROTEIN MCPB"/>
    <property type="match status" value="1"/>
</dbReference>
<evidence type="ECO:0000256" key="11">
    <source>
        <dbReference type="SAM" id="MobiDB-lite"/>
    </source>
</evidence>
<evidence type="ECO:0000256" key="4">
    <source>
        <dbReference type="ARBA" id="ARBA00022500"/>
    </source>
</evidence>
<comment type="similarity">
    <text evidence="9">Belongs to the methyl-accepting chemotaxis (MCP) protein family.</text>
</comment>
<dbReference type="EMBL" id="RBPT01000494">
    <property type="protein sequence ID" value="RMO36731.1"/>
    <property type="molecule type" value="Genomic_DNA"/>
</dbReference>
<dbReference type="CDD" id="cd18774">
    <property type="entry name" value="PDC2_HK_sensor"/>
    <property type="match status" value="1"/>
</dbReference>
<feature type="region of interest" description="Disordered" evidence="11">
    <location>
        <begin position="1"/>
        <end position="25"/>
    </location>
</feature>
<evidence type="ECO:0000256" key="9">
    <source>
        <dbReference type="ARBA" id="ARBA00029447"/>
    </source>
</evidence>
<dbReference type="CDD" id="cd06225">
    <property type="entry name" value="HAMP"/>
    <property type="match status" value="1"/>
</dbReference>
<evidence type="ECO:0000313" key="15">
    <source>
        <dbReference type="EMBL" id="RMO36731.1"/>
    </source>
</evidence>
<dbReference type="SMART" id="SM00304">
    <property type="entry name" value="HAMP"/>
    <property type="match status" value="1"/>
</dbReference>
<dbReference type="Proteomes" id="UP000280599">
    <property type="component" value="Unassembled WGS sequence"/>
</dbReference>
<dbReference type="CDD" id="cd11386">
    <property type="entry name" value="MCP_signal"/>
    <property type="match status" value="1"/>
</dbReference>
<evidence type="ECO:0000256" key="7">
    <source>
        <dbReference type="ARBA" id="ARBA00023136"/>
    </source>
</evidence>
<comment type="caution">
    <text evidence="15">The sequence shown here is derived from an EMBL/GenBank/DDBJ whole genome shotgun (WGS) entry which is preliminary data.</text>
</comment>
<dbReference type="GO" id="GO:0006935">
    <property type="term" value="P:chemotaxis"/>
    <property type="evidence" value="ECO:0007669"/>
    <property type="project" value="UniProtKB-KW"/>
</dbReference>
<dbReference type="InterPro" id="IPR004089">
    <property type="entry name" value="MCPsignal_dom"/>
</dbReference>
<dbReference type="Pfam" id="PF02743">
    <property type="entry name" value="dCache_1"/>
    <property type="match status" value="1"/>
</dbReference>
<gene>
    <name evidence="15" type="ORF">ALQ41_04747</name>
</gene>
<dbReference type="InterPro" id="IPR003660">
    <property type="entry name" value="HAMP_dom"/>
</dbReference>
<organism evidence="15 16">
    <name type="scientific">Pseudomonas savastanoi pv. glycinea</name>
    <name type="common">Pseudomonas syringae pv. glycinea</name>
    <dbReference type="NCBI Taxonomy" id="318"/>
    <lineage>
        <taxon>Bacteria</taxon>
        <taxon>Pseudomonadati</taxon>
        <taxon>Pseudomonadota</taxon>
        <taxon>Gammaproteobacteria</taxon>
        <taxon>Pseudomonadales</taxon>
        <taxon>Pseudomonadaceae</taxon>
        <taxon>Pseudomonas</taxon>
    </lineage>
</organism>
<dbReference type="SUPFAM" id="SSF58104">
    <property type="entry name" value="Methyl-accepting chemotaxis protein (MCP) signaling domain"/>
    <property type="match status" value="1"/>
</dbReference>
<feature type="transmembrane region" description="Helical" evidence="12">
    <location>
        <begin position="122"/>
        <end position="144"/>
    </location>
</feature>
<dbReference type="PANTHER" id="PTHR32089:SF55">
    <property type="entry name" value="METHYL ACCEPTING SENSORY TRANSDUCER WITH CACHE_2 SMALL MOLECULE BINDING DOMAIN"/>
    <property type="match status" value="1"/>
</dbReference>
<evidence type="ECO:0000256" key="1">
    <source>
        <dbReference type="ARBA" id="ARBA00004651"/>
    </source>
</evidence>
<dbReference type="Pfam" id="PF00015">
    <property type="entry name" value="MCPsignal"/>
    <property type="match status" value="1"/>
</dbReference>
<dbReference type="PROSITE" id="PS50111">
    <property type="entry name" value="CHEMOTAXIS_TRANSDUC_2"/>
    <property type="match status" value="1"/>
</dbReference>
<dbReference type="PROSITE" id="PS50885">
    <property type="entry name" value="HAMP"/>
    <property type="match status" value="1"/>
</dbReference>
<accession>A0A3M3UU45</accession>
<dbReference type="Gene3D" id="1.10.287.950">
    <property type="entry name" value="Methyl-accepting chemotaxis protein"/>
    <property type="match status" value="1"/>
</dbReference>
<keyword evidence="2" id="KW-1003">Cell membrane</keyword>
<dbReference type="GO" id="GO:0005886">
    <property type="term" value="C:plasma membrane"/>
    <property type="evidence" value="ECO:0007669"/>
    <property type="project" value="UniProtKB-SubCell"/>
</dbReference>